<reference evidence="2" key="2">
    <citation type="journal article" date="2021" name="PeerJ">
        <title>Extensive microbial diversity within the chicken gut microbiome revealed by metagenomics and culture.</title>
        <authorList>
            <person name="Gilroy R."/>
            <person name="Ravi A."/>
            <person name="Getino M."/>
            <person name="Pursley I."/>
            <person name="Horton D.L."/>
            <person name="Alikhan N.F."/>
            <person name="Baker D."/>
            <person name="Gharbi K."/>
            <person name="Hall N."/>
            <person name="Watson M."/>
            <person name="Adriaenssens E.M."/>
            <person name="Foster-Nyarko E."/>
            <person name="Jarju S."/>
            <person name="Secka A."/>
            <person name="Antonio M."/>
            <person name="Oren A."/>
            <person name="Chaudhuri R.R."/>
            <person name="La Ragione R."/>
            <person name="Hildebrand F."/>
            <person name="Pallen M.J."/>
        </authorList>
    </citation>
    <scope>NUCLEOTIDE SEQUENCE</scope>
    <source>
        <strain evidence="2">ChiHcec3-11533</strain>
    </source>
</reference>
<evidence type="ECO:0000259" key="1">
    <source>
        <dbReference type="Pfam" id="PF18899"/>
    </source>
</evidence>
<accession>A0A9D1LCG8</accession>
<comment type="caution">
    <text evidence="2">The sequence shown here is derived from an EMBL/GenBank/DDBJ whole genome shotgun (WGS) entry which is preliminary data.</text>
</comment>
<organism evidence="2 3">
    <name type="scientific">Candidatus Pullichristensenella excrementigallinarum</name>
    <dbReference type="NCBI Taxonomy" id="2840907"/>
    <lineage>
        <taxon>Bacteria</taxon>
        <taxon>Bacillati</taxon>
        <taxon>Bacillota</taxon>
        <taxon>Clostridia</taxon>
        <taxon>Candidatus Pullichristensenella</taxon>
    </lineage>
</organism>
<dbReference type="Proteomes" id="UP000824072">
    <property type="component" value="Unassembled WGS sequence"/>
</dbReference>
<feature type="domain" description="DUF5655" evidence="1">
    <location>
        <begin position="8"/>
        <end position="124"/>
    </location>
</feature>
<dbReference type="Pfam" id="PF18899">
    <property type="entry name" value="DUF5655"/>
    <property type="match status" value="1"/>
</dbReference>
<dbReference type="InterPro" id="IPR043714">
    <property type="entry name" value="DUF5655"/>
</dbReference>
<evidence type="ECO:0000313" key="3">
    <source>
        <dbReference type="Proteomes" id="UP000824072"/>
    </source>
</evidence>
<gene>
    <name evidence="2" type="ORF">IAB02_07730</name>
</gene>
<protein>
    <recommendedName>
        <fullName evidence="1">DUF5655 domain-containing protein</fullName>
    </recommendedName>
</protein>
<sequence length="125" mass="14494">MMDNWDLEAFFSGKRELLPLFFALRESVQERFAGVEIRVQKSQISFCDPKAFLYVSRPVYARGAAGSSKRGFTVSFGLWEKLQSERILFVAHPTEKWWIHHLFLSSQGQIDAELMGWVEQAHALR</sequence>
<feature type="non-terminal residue" evidence="2">
    <location>
        <position position="125"/>
    </location>
</feature>
<dbReference type="EMBL" id="DVMU01000176">
    <property type="protein sequence ID" value="HIU34435.1"/>
    <property type="molecule type" value="Genomic_DNA"/>
</dbReference>
<proteinExistence type="predicted"/>
<evidence type="ECO:0000313" key="2">
    <source>
        <dbReference type="EMBL" id="HIU34435.1"/>
    </source>
</evidence>
<reference evidence="2" key="1">
    <citation type="submission" date="2020-10" db="EMBL/GenBank/DDBJ databases">
        <authorList>
            <person name="Gilroy R."/>
        </authorList>
    </citation>
    <scope>NUCLEOTIDE SEQUENCE</scope>
    <source>
        <strain evidence="2">ChiHcec3-11533</strain>
    </source>
</reference>
<name>A0A9D1LCG8_9FIRM</name>
<dbReference type="AlphaFoldDB" id="A0A9D1LCG8"/>